<protein>
    <submittedName>
        <fullName evidence="2">Integral membrane protein</fullName>
    </submittedName>
</protein>
<proteinExistence type="predicted"/>
<reference evidence="2" key="2">
    <citation type="journal article" date="2014" name="ISME J.">
        <title>Microbial stratification in low pH oxic and suboxic macroscopic growths along an acid mine drainage.</title>
        <authorList>
            <person name="Mendez-Garcia C."/>
            <person name="Mesa V."/>
            <person name="Sprenger R.R."/>
            <person name="Richter M."/>
            <person name="Diez M.S."/>
            <person name="Solano J."/>
            <person name="Bargiela R."/>
            <person name="Golyshina O.V."/>
            <person name="Manteca A."/>
            <person name="Ramos J.L."/>
            <person name="Gallego J.R."/>
            <person name="Llorente I."/>
            <person name="Martins Dos Santos V.A."/>
            <person name="Jensen O.N."/>
            <person name="Pelaez A.I."/>
            <person name="Sanchez J."/>
            <person name="Ferrer M."/>
        </authorList>
    </citation>
    <scope>NUCLEOTIDE SEQUENCE</scope>
</reference>
<dbReference type="EMBL" id="AUZZ01007304">
    <property type="protein sequence ID" value="EQD42903.1"/>
    <property type="molecule type" value="Genomic_DNA"/>
</dbReference>
<feature type="transmembrane region" description="Helical" evidence="1">
    <location>
        <begin position="96"/>
        <end position="118"/>
    </location>
</feature>
<dbReference type="AlphaFoldDB" id="T0ZCY8"/>
<evidence type="ECO:0000256" key="1">
    <source>
        <dbReference type="SAM" id="Phobius"/>
    </source>
</evidence>
<organism evidence="2">
    <name type="scientific">mine drainage metagenome</name>
    <dbReference type="NCBI Taxonomy" id="410659"/>
    <lineage>
        <taxon>unclassified sequences</taxon>
        <taxon>metagenomes</taxon>
        <taxon>ecological metagenomes</taxon>
    </lineage>
</organism>
<accession>T0ZCY8</accession>
<keyword evidence="1" id="KW-1133">Transmembrane helix</keyword>
<sequence>MTAADPSQDELRAILAARSQLGAEYDTPLIESFLAKVEHEIEARVDARLDQAMVPGPVAEGPSQRSAHGGGTELALGSIALGIPVTAVAASNLHGVLGFAGVAVAWAAIAVINVARALGRRR</sequence>
<comment type="caution">
    <text evidence="2">The sequence shown here is derived from an EMBL/GenBank/DDBJ whole genome shotgun (WGS) entry which is preliminary data.</text>
</comment>
<keyword evidence="1" id="KW-0472">Membrane</keyword>
<gene>
    <name evidence="2" type="ORF">B2A_10117</name>
</gene>
<evidence type="ECO:0000313" key="2">
    <source>
        <dbReference type="EMBL" id="EQD42903.1"/>
    </source>
</evidence>
<reference evidence="2" key="1">
    <citation type="submission" date="2013-08" db="EMBL/GenBank/DDBJ databases">
        <authorList>
            <person name="Mendez C."/>
            <person name="Richter M."/>
            <person name="Ferrer M."/>
            <person name="Sanchez J."/>
        </authorList>
    </citation>
    <scope>NUCLEOTIDE SEQUENCE</scope>
</reference>
<name>T0ZCY8_9ZZZZ</name>
<keyword evidence="1" id="KW-0812">Transmembrane</keyword>